<feature type="chain" id="PRO_5040761634" description="DUF4124 domain-containing protein" evidence="1">
    <location>
        <begin position="19"/>
        <end position="151"/>
    </location>
</feature>
<dbReference type="Pfam" id="PF13511">
    <property type="entry name" value="DUF4124"/>
    <property type="match status" value="1"/>
</dbReference>
<protein>
    <recommendedName>
        <fullName evidence="2">DUF4124 domain-containing protein</fullName>
    </recommendedName>
</protein>
<dbReference type="AlphaFoldDB" id="A0A9W6K472"/>
<evidence type="ECO:0000256" key="1">
    <source>
        <dbReference type="SAM" id="SignalP"/>
    </source>
</evidence>
<feature type="signal peptide" evidence="1">
    <location>
        <begin position="1"/>
        <end position="18"/>
    </location>
</feature>
<accession>A0A9W6K472</accession>
<reference evidence="3" key="1">
    <citation type="journal article" date="2014" name="Int. J. Syst. Evol. Microbiol.">
        <title>Complete genome sequence of Corynebacterium casei LMG S-19264T (=DSM 44701T), isolated from a smear-ripened cheese.</title>
        <authorList>
            <consortium name="US DOE Joint Genome Institute (JGI-PGF)"/>
            <person name="Walter F."/>
            <person name="Albersmeier A."/>
            <person name="Kalinowski J."/>
            <person name="Ruckert C."/>
        </authorList>
    </citation>
    <scope>NUCLEOTIDE SEQUENCE</scope>
    <source>
        <strain evidence="3">VKM B-2935</strain>
    </source>
</reference>
<evidence type="ECO:0000313" key="4">
    <source>
        <dbReference type="Proteomes" id="UP001143328"/>
    </source>
</evidence>
<evidence type="ECO:0000313" key="3">
    <source>
        <dbReference type="EMBL" id="GLK88552.1"/>
    </source>
</evidence>
<sequence length="151" mass="16883">MKYAMLFALALWASYSNAQVYSCKTPDGKTTFQAQPCESGQIQTEQKSAPKGASLNPPGCDHPLLGHWRLTHISEVLDKDLIASDSQKWTFSPDGMVENDGFIKQDFPYTCSGSEVVFKSAMENKLEIVRSTATSMVWHSIDFTGYLYVER</sequence>
<gene>
    <name evidence="3" type="ORF">GCM10017655_16140</name>
</gene>
<evidence type="ECO:0000259" key="2">
    <source>
        <dbReference type="Pfam" id="PF13511"/>
    </source>
</evidence>
<dbReference type="EMBL" id="BSFN01000003">
    <property type="protein sequence ID" value="GLK88552.1"/>
    <property type="molecule type" value="Genomic_DNA"/>
</dbReference>
<dbReference type="Proteomes" id="UP001143328">
    <property type="component" value="Unassembled WGS sequence"/>
</dbReference>
<keyword evidence="4" id="KW-1185">Reference proteome</keyword>
<organism evidence="3 4">
    <name type="scientific">Pseudomonas turukhanskensis</name>
    <dbReference type="NCBI Taxonomy" id="1806536"/>
    <lineage>
        <taxon>Bacteria</taxon>
        <taxon>Pseudomonadati</taxon>
        <taxon>Pseudomonadota</taxon>
        <taxon>Gammaproteobacteria</taxon>
        <taxon>Pseudomonadales</taxon>
        <taxon>Pseudomonadaceae</taxon>
        <taxon>Pseudomonas</taxon>
    </lineage>
</organism>
<feature type="domain" description="DUF4124" evidence="2">
    <location>
        <begin position="8"/>
        <end position="56"/>
    </location>
</feature>
<dbReference type="RefSeq" id="WP_271194758.1">
    <property type="nucleotide sequence ID" value="NZ_BSFN01000003.1"/>
</dbReference>
<reference evidence="3" key="2">
    <citation type="submission" date="2023-01" db="EMBL/GenBank/DDBJ databases">
        <authorList>
            <person name="Sun Q."/>
            <person name="Evtushenko L."/>
        </authorList>
    </citation>
    <scope>NUCLEOTIDE SEQUENCE</scope>
    <source>
        <strain evidence="3">VKM B-2935</strain>
    </source>
</reference>
<dbReference type="InterPro" id="IPR025392">
    <property type="entry name" value="DUF4124"/>
</dbReference>
<keyword evidence="1" id="KW-0732">Signal</keyword>
<proteinExistence type="predicted"/>
<comment type="caution">
    <text evidence="3">The sequence shown here is derived from an EMBL/GenBank/DDBJ whole genome shotgun (WGS) entry which is preliminary data.</text>
</comment>
<name>A0A9W6K472_9PSED</name>